<keyword evidence="2" id="KW-1133">Transmembrane helix</keyword>
<evidence type="ECO:0000256" key="1">
    <source>
        <dbReference type="SAM" id="MobiDB-lite"/>
    </source>
</evidence>
<dbReference type="AlphaFoldDB" id="A0A4U5JIT5"/>
<feature type="transmembrane region" description="Helical" evidence="2">
    <location>
        <begin position="121"/>
        <end position="143"/>
    </location>
</feature>
<accession>A0A4U5JIT5</accession>
<keyword evidence="2" id="KW-0472">Membrane</keyword>
<keyword evidence="2" id="KW-0812">Transmembrane</keyword>
<keyword evidence="4" id="KW-1185">Reference proteome</keyword>
<feature type="region of interest" description="Disordered" evidence="1">
    <location>
        <begin position="563"/>
        <end position="583"/>
    </location>
</feature>
<dbReference type="RefSeq" id="WP_137275593.1">
    <property type="nucleotide sequence ID" value="NZ_QKNX01000001.1"/>
</dbReference>
<dbReference type="EMBL" id="QKNX01000001">
    <property type="protein sequence ID" value="TKR28291.1"/>
    <property type="molecule type" value="Genomic_DNA"/>
</dbReference>
<evidence type="ECO:0000256" key="2">
    <source>
        <dbReference type="SAM" id="Phobius"/>
    </source>
</evidence>
<proteinExistence type="predicted"/>
<feature type="transmembrane region" description="Helical" evidence="2">
    <location>
        <begin position="59"/>
        <end position="81"/>
    </location>
</feature>
<dbReference type="OrthoDB" id="203750at2157"/>
<gene>
    <name evidence="3" type="ORF">DM868_04280</name>
</gene>
<organism evidence="3 4">
    <name type="scientific">Natronomonas salsuginis</name>
    <dbReference type="NCBI Taxonomy" id="2217661"/>
    <lineage>
        <taxon>Archaea</taxon>
        <taxon>Methanobacteriati</taxon>
        <taxon>Methanobacteriota</taxon>
        <taxon>Stenosarchaea group</taxon>
        <taxon>Halobacteria</taxon>
        <taxon>Halobacteriales</taxon>
        <taxon>Natronomonadaceae</taxon>
        <taxon>Natronomonas</taxon>
    </lineage>
</organism>
<evidence type="ECO:0000313" key="3">
    <source>
        <dbReference type="EMBL" id="TKR28291.1"/>
    </source>
</evidence>
<feature type="transmembrane region" description="Helical" evidence="2">
    <location>
        <begin position="26"/>
        <end position="47"/>
    </location>
</feature>
<protein>
    <submittedName>
        <fullName evidence="3">Uncharacterized protein</fullName>
    </submittedName>
</protein>
<comment type="caution">
    <text evidence="3">The sequence shown here is derived from an EMBL/GenBank/DDBJ whole genome shotgun (WGS) entry which is preliminary data.</text>
</comment>
<reference evidence="3 4" key="1">
    <citation type="submission" date="2019-04" db="EMBL/GenBank/DDBJ databases">
        <title>Natronomonas sp. F20-122 a newhaloarchaeon isolated from a saline saltern of Isla Bacuta, Huelva, Spain.</title>
        <authorList>
            <person name="Duran-Viseras A."/>
            <person name="Sanchez-Porro C."/>
            <person name="Ventosa A."/>
        </authorList>
    </citation>
    <scope>NUCLEOTIDE SEQUENCE [LARGE SCALE GENOMIC DNA]</scope>
    <source>
        <strain evidence="3 4">F20-122</strain>
    </source>
</reference>
<dbReference type="Proteomes" id="UP000308037">
    <property type="component" value="Unassembled WGS sequence"/>
</dbReference>
<name>A0A4U5JIT5_9EURY</name>
<evidence type="ECO:0000313" key="4">
    <source>
        <dbReference type="Proteomes" id="UP000308037"/>
    </source>
</evidence>
<feature type="compositionally biased region" description="Polar residues" evidence="1">
    <location>
        <begin position="573"/>
        <end position="583"/>
    </location>
</feature>
<sequence length="583" mass="64160">MADRSPSTSDDDASDIRIDGSGGRPLGVHIATRLFGLGIVVFIGYLTRPLWHGFVYGTLYSPGLLVFGGGTALAAVALWLAPPFDSETTSEYSVGRVLREAENPVDVLLGLQGSPGRKIRLLVTAVVVLGAVSVLVSVPAGMFEQRTLAQQTMADATEVDEFPQANPDNPRVVPRQVADITTRGSVSYRQHRLGTSDIARTEEGSLAWSYAIQPDGFRNTLIEHQRGVLVTDMTRMDDRQIAVYEEDFVYGEGMLLHRSADWNLKKTDYFAKYDDDAVEFSHDGRPYMYYPKTGHEWHLTPFPHTTPTWDGGALVHPDGTIEHLSPEEARSNAILDGQRLYPLTITRDEMGSLGYRNGIINQLPVVGAHEGEIEIARLPSGADNAQPFVIDLEGQQMSYVTAMEPYGEDTRGLDEVWFADADTGEYRYFGTGDETLTGPERAMGIARSADSRTNWGENFVVTEPVPVTIDGDLWWHIKVTPIDFTDVTRNVFVNADTGRTIEIRDDDAVRSFIRGAVTEDDLDPVDGDDGDRDIVYYVLITDGDGNVIERIPVERGQDATIVGPSDERARDNATATTIGSRPS</sequence>